<dbReference type="EMBL" id="JAIWYP010000003">
    <property type="protein sequence ID" value="KAH3855448.1"/>
    <property type="molecule type" value="Genomic_DNA"/>
</dbReference>
<reference evidence="1" key="2">
    <citation type="submission" date="2020-11" db="EMBL/GenBank/DDBJ databases">
        <authorList>
            <person name="McCartney M.A."/>
            <person name="Auch B."/>
            <person name="Kono T."/>
            <person name="Mallez S."/>
            <person name="Becker A."/>
            <person name="Gohl D.M."/>
            <person name="Silverstein K.A.T."/>
            <person name="Koren S."/>
            <person name="Bechman K.B."/>
            <person name="Herman A."/>
            <person name="Abrahante J.E."/>
            <person name="Garbe J."/>
        </authorList>
    </citation>
    <scope>NUCLEOTIDE SEQUENCE</scope>
    <source>
        <strain evidence="1">Duluth1</strain>
        <tissue evidence="1">Whole animal</tissue>
    </source>
</reference>
<accession>A0A9D4R5X2</accession>
<dbReference type="Proteomes" id="UP000828390">
    <property type="component" value="Unassembled WGS sequence"/>
</dbReference>
<proteinExistence type="predicted"/>
<evidence type="ECO:0000313" key="2">
    <source>
        <dbReference type="Proteomes" id="UP000828390"/>
    </source>
</evidence>
<keyword evidence="2" id="KW-1185">Reference proteome</keyword>
<reference evidence="1" key="1">
    <citation type="journal article" date="2019" name="bioRxiv">
        <title>The Genome of the Zebra Mussel, Dreissena polymorpha: A Resource for Invasive Species Research.</title>
        <authorList>
            <person name="McCartney M.A."/>
            <person name="Auch B."/>
            <person name="Kono T."/>
            <person name="Mallez S."/>
            <person name="Zhang Y."/>
            <person name="Obille A."/>
            <person name="Becker A."/>
            <person name="Abrahante J.E."/>
            <person name="Garbe J."/>
            <person name="Badalamenti J.P."/>
            <person name="Herman A."/>
            <person name="Mangelson H."/>
            <person name="Liachko I."/>
            <person name="Sullivan S."/>
            <person name="Sone E.D."/>
            <person name="Koren S."/>
            <person name="Silverstein K.A.T."/>
            <person name="Beckman K.B."/>
            <person name="Gohl D.M."/>
        </authorList>
    </citation>
    <scope>NUCLEOTIDE SEQUENCE</scope>
    <source>
        <strain evidence="1">Duluth1</strain>
        <tissue evidence="1">Whole animal</tissue>
    </source>
</reference>
<organism evidence="1 2">
    <name type="scientific">Dreissena polymorpha</name>
    <name type="common">Zebra mussel</name>
    <name type="synonym">Mytilus polymorpha</name>
    <dbReference type="NCBI Taxonomy" id="45954"/>
    <lineage>
        <taxon>Eukaryota</taxon>
        <taxon>Metazoa</taxon>
        <taxon>Spiralia</taxon>
        <taxon>Lophotrochozoa</taxon>
        <taxon>Mollusca</taxon>
        <taxon>Bivalvia</taxon>
        <taxon>Autobranchia</taxon>
        <taxon>Heteroconchia</taxon>
        <taxon>Euheterodonta</taxon>
        <taxon>Imparidentia</taxon>
        <taxon>Neoheterodontei</taxon>
        <taxon>Myida</taxon>
        <taxon>Dreissenoidea</taxon>
        <taxon>Dreissenidae</taxon>
        <taxon>Dreissena</taxon>
    </lineage>
</organism>
<evidence type="ECO:0000313" key="1">
    <source>
        <dbReference type="EMBL" id="KAH3855448.1"/>
    </source>
</evidence>
<protein>
    <submittedName>
        <fullName evidence="1">Uncharacterized protein</fullName>
    </submittedName>
</protein>
<sequence>MSPTTIVGDIKRKCTNKTDNVCHPEGYRQLKQEGKKVNKRRPASNQYTKSAFKYDFGSEDDNFV</sequence>
<dbReference type="AlphaFoldDB" id="A0A9D4R5X2"/>
<gene>
    <name evidence="1" type="ORF">DPMN_098015</name>
</gene>
<name>A0A9D4R5X2_DREPO</name>
<comment type="caution">
    <text evidence="1">The sequence shown here is derived from an EMBL/GenBank/DDBJ whole genome shotgun (WGS) entry which is preliminary data.</text>
</comment>